<evidence type="ECO:0000313" key="9">
    <source>
        <dbReference type="Proteomes" id="UP001208017"/>
    </source>
</evidence>
<comment type="caution">
    <text evidence="7">Lacks conserved residue(s) required for the propagation of feature annotation.</text>
</comment>
<dbReference type="InterPro" id="IPR031322">
    <property type="entry name" value="Shikimate/glucono_kinase"/>
</dbReference>
<keyword evidence="6 7" id="KW-0057">Aromatic amino acid biosynthesis</keyword>
<evidence type="ECO:0000256" key="4">
    <source>
        <dbReference type="ARBA" id="ARBA00022777"/>
    </source>
</evidence>
<gene>
    <name evidence="7" type="primary">aroK</name>
    <name evidence="8" type="ORF">OS242_15905</name>
</gene>
<keyword evidence="3 7" id="KW-0547">Nucleotide-binding</keyword>
<dbReference type="EMBL" id="JAPMLT010000010">
    <property type="protein sequence ID" value="MCX7571435.1"/>
    <property type="molecule type" value="Genomic_DNA"/>
</dbReference>
<evidence type="ECO:0000256" key="2">
    <source>
        <dbReference type="ARBA" id="ARBA00022679"/>
    </source>
</evidence>
<dbReference type="Gene3D" id="3.40.50.300">
    <property type="entry name" value="P-loop containing nucleotide triphosphate hydrolases"/>
    <property type="match status" value="1"/>
</dbReference>
<dbReference type="PANTHER" id="PTHR21087">
    <property type="entry name" value="SHIKIMATE KINASE"/>
    <property type="match status" value="1"/>
</dbReference>
<feature type="binding site" evidence="7">
    <location>
        <begin position="12"/>
        <end position="17"/>
    </location>
    <ligand>
        <name>ATP</name>
        <dbReference type="ChEBI" id="CHEBI:30616"/>
    </ligand>
</feature>
<comment type="catalytic activity">
    <reaction evidence="7">
        <text>shikimate + ATP = 3-phosphoshikimate + ADP + H(+)</text>
        <dbReference type="Rhea" id="RHEA:13121"/>
        <dbReference type="ChEBI" id="CHEBI:15378"/>
        <dbReference type="ChEBI" id="CHEBI:30616"/>
        <dbReference type="ChEBI" id="CHEBI:36208"/>
        <dbReference type="ChEBI" id="CHEBI:145989"/>
        <dbReference type="ChEBI" id="CHEBI:456216"/>
        <dbReference type="EC" id="2.7.1.71"/>
    </reaction>
</comment>
<keyword evidence="7" id="KW-0479">Metal-binding</keyword>
<comment type="pathway">
    <text evidence="7">Metabolic intermediate biosynthesis; chorismate biosynthesis; chorismate from D-erythrose 4-phosphate and phosphoenolpyruvate: step 5/7.</text>
</comment>
<dbReference type="Pfam" id="PF01202">
    <property type="entry name" value="SKI"/>
    <property type="match status" value="1"/>
</dbReference>
<comment type="subcellular location">
    <subcellularLocation>
        <location evidence="7">Cytoplasm</location>
    </subcellularLocation>
</comment>
<proteinExistence type="inferred from homology"/>
<sequence>MTDCIFLIGFMGTGKSTIGQHLAAELGYELHDIDEAVVAREGRTIPEIFAEHGEAYFRRVESETLAELAERPLAVITTGGGAVLAAANRELMASRGVTVCLRATVDEIVRRVGNDPNRPLLRAEQDGLRERVERLLRERDGLYDFAEVHIDTTGKDVQVITAEIVDHLSNRTH</sequence>
<keyword evidence="5 7" id="KW-0067">ATP-binding</keyword>
<feature type="binding site" evidence="7">
    <location>
        <position position="80"/>
    </location>
    <ligand>
        <name>substrate</name>
    </ligand>
</feature>
<dbReference type="EC" id="2.7.1.71" evidence="7"/>
<dbReference type="SUPFAM" id="SSF52540">
    <property type="entry name" value="P-loop containing nucleoside triphosphate hydrolases"/>
    <property type="match status" value="1"/>
</dbReference>
<name>A0ABT3X771_9BACL</name>
<feature type="binding site" evidence="7">
    <location>
        <position position="16"/>
    </location>
    <ligand>
        <name>Mg(2+)</name>
        <dbReference type="ChEBI" id="CHEBI:18420"/>
    </ligand>
</feature>
<keyword evidence="1 7" id="KW-0028">Amino-acid biosynthesis</keyword>
<feature type="binding site" evidence="7">
    <location>
        <position position="118"/>
    </location>
    <ligand>
        <name>ATP</name>
        <dbReference type="ChEBI" id="CHEBI:30616"/>
    </ligand>
</feature>
<dbReference type="CDD" id="cd00464">
    <property type="entry name" value="SK"/>
    <property type="match status" value="1"/>
</dbReference>
<keyword evidence="9" id="KW-1185">Reference proteome</keyword>
<dbReference type="Proteomes" id="UP001208017">
    <property type="component" value="Unassembled WGS sequence"/>
</dbReference>
<comment type="similarity">
    <text evidence="7">Belongs to the shikimate kinase family.</text>
</comment>
<keyword evidence="7" id="KW-0963">Cytoplasm</keyword>
<dbReference type="HAMAP" id="MF_00109">
    <property type="entry name" value="Shikimate_kinase"/>
    <property type="match status" value="1"/>
</dbReference>
<keyword evidence="4 7" id="KW-0418">Kinase</keyword>
<dbReference type="GO" id="GO:0016301">
    <property type="term" value="F:kinase activity"/>
    <property type="evidence" value="ECO:0007669"/>
    <property type="project" value="UniProtKB-KW"/>
</dbReference>
<comment type="cofactor">
    <cofactor evidence="7">
        <name>Mg(2+)</name>
        <dbReference type="ChEBI" id="CHEBI:18420"/>
    </cofactor>
    <text evidence="7">Binds 1 Mg(2+) ion per subunit.</text>
</comment>
<evidence type="ECO:0000256" key="5">
    <source>
        <dbReference type="ARBA" id="ARBA00022840"/>
    </source>
</evidence>
<evidence type="ECO:0000256" key="7">
    <source>
        <dbReference type="HAMAP-Rule" id="MF_00109"/>
    </source>
</evidence>
<accession>A0ABT3X771</accession>
<dbReference type="PANTHER" id="PTHR21087:SF16">
    <property type="entry name" value="SHIKIMATE KINASE 1, CHLOROPLASTIC"/>
    <property type="match status" value="1"/>
</dbReference>
<evidence type="ECO:0000256" key="6">
    <source>
        <dbReference type="ARBA" id="ARBA00023141"/>
    </source>
</evidence>
<feature type="binding site" evidence="7">
    <location>
        <position position="34"/>
    </location>
    <ligand>
        <name>substrate</name>
    </ligand>
</feature>
<comment type="subunit">
    <text evidence="7">Monomer.</text>
</comment>
<dbReference type="InterPro" id="IPR000623">
    <property type="entry name" value="Shikimate_kinase/TSH1"/>
</dbReference>
<evidence type="ECO:0000313" key="8">
    <source>
        <dbReference type="EMBL" id="MCX7571435.1"/>
    </source>
</evidence>
<comment type="function">
    <text evidence="7">Catalyzes the specific phosphorylation of the 3-hydroxyl group of shikimic acid using ATP as a cosubstrate.</text>
</comment>
<feature type="binding site" evidence="7">
    <location>
        <position position="139"/>
    </location>
    <ligand>
        <name>substrate</name>
    </ligand>
</feature>
<dbReference type="PRINTS" id="PR01100">
    <property type="entry name" value="SHIKIMTKNASE"/>
</dbReference>
<feature type="binding site" evidence="7">
    <location>
        <position position="58"/>
    </location>
    <ligand>
        <name>substrate</name>
    </ligand>
</feature>
<comment type="caution">
    <text evidence="8">The sequence shown here is derived from an EMBL/GenBank/DDBJ whole genome shotgun (WGS) entry which is preliminary data.</text>
</comment>
<organism evidence="8 9">
    <name type="scientific">Tumebacillus lacus</name>
    <dbReference type="NCBI Taxonomy" id="2995335"/>
    <lineage>
        <taxon>Bacteria</taxon>
        <taxon>Bacillati</taxon>
        <taxon>Bacillota</taxon>
        <taxon>Bacilli</taxon>
        <taxon>Bacillales</taxon>
        <taxon>Alicyclobacillaceae</taxon>
        <taxon>Tumebacillus</taxon>
    </lineage>
</organism>
<protein>
    <recommendedName>
        <fullName evidence="7">Shikimate kinase</fullName>
        <shortName evidence="7">SK</shortName>
        <ecNumber evidence="7">2.7.1.71</ecNumber>
    </recommendedName>
</protein>
<reference evidence="8 9" key="1">
    <citation type="submission" date="2022-11" db="EMBL/GenBank/DDBJ databases">
        <title>Study of microbial diversity in lake waters.</title>
        <authorList>
            <person name="Zhang J."/>
        </authorList>
    </citation>
    <scope>NUCLEOTIDE SEQUENCE [LARGE SCALE GENOMIC DNA]</scope>
    <source>
        <strain evidence="8 9">DT12</strain>
    </source>
</reference>
<keyword evidence="2 7" id="KW-0808">Transferase</keyword>
<dbReference type="InterPro" id="IPR027417">
    <property type="entry name" value="P-loop_NTPase"/>
</dbReference>
<keyword evidence="7" id="KW-0460">Magnesium</keyword>
<evidence type="ECO:0000256" key="3">
    <source>
        <dbReference type="ARBA" id="ARBA00022741"/>
    </source>
</evidence>
<evidence type="ECO:0000256" key="1">
    <source>
        <dbReference type="ARBA" id="ARBA00022605"/>
    </source>
</evidence>
<dbReference type="RefSeq" id="WP_267152683.1">
    <property type="nucleotide sequence ID" value="NZ_JAPMLT010000010.1"/>
</dbReference>